<keyword evidence="2" id="KW-1185">Reference proteome</keyword>
<evidence type="ECO:0000313" key="2">
    <source>
        <dbReference type="Proteomes" id="UP001590951"/>
    </source>
</evidence>
<sequence length="103" mass="11421">MRFTIVTLGSVGPNQLAQRLERLGCNSSLGDDKSSCCELDEEGSTCFMRIAIGGDGGYKCTEINYTFREFKSQPLGPSLEEALRPQEHYIVKNIFAVNAFFSD</sequence>
<protein>
    <submittedName>
        <fullName evidence="1">Uncharacterized protein</fullName>
    </submittedName>
</protein>
<accession>A0ABR4B8U6</accession>
<organism evidence="1 2">
    <name type="scientific">Lepraria finkii</name>
    <dbReference type="NCBI Taxonomy" id="1340010"/>
    <lineage>
        <taxon>Eukaryota</taxon>
        <taxon>Fungi</taxon>
        <taxon>Dikarya</taxon>
        <taxon>Ascomycota</taxon>
        <taxon>Pezizomycotina</taxon>
        <taxon>Lecanoromycetes</taxon>
        <taxon>OSLEUM clade</taxon>
        <taxon>Lecanoromycetidae</taxon>
        <taxon>Lecanorales</taxon>
        <taxon>Lecanorineae</taxon>
        <taxon>Stereocaulaceae</taxon>
        <taxon>Lepraria</taxon>
    </lineage>
</organism>
<reference evidence="1 2" key="1">
    <citation type="submission" date="2024-09" db="EMBL/GenBank/DDBJ databases">
        <title>Rethinking Asexuality: The Enigmatic Case of Functional Sexual Genes in Lepraria (Stereocaulaceae).</title>
        <authorList>
            <person name="Doellman M."/>
            <person name="Sun Y."/>
            <person name="Barcenas-Pena A."/>
            <person name="Lumbsch H.T."/>
            <person name="Grewe F."/>
        </authorList>
    </citation>
    <scope>NUCLEOTIDE SEQUENCE [LARGE SCALE GENOMIC DNA]</scope>
    <source>
        <strain evidence="1 2">Grewe 0041</strain>
    </source>
</reference>
<name>A0ABR4B8U6_9LECA</name>
<gene>
    <name evidence="1" type="ORF">ABVK25_006132</name>
</gene>
<proteinExistence type="predicted"/>
<dbReference type="Proteomes" id="UP001590951">
    <property type="component" value="Unassembled WGS sequence"/>
</dbReference>
<dbReference type="EMBL" id="JBHFEH010000020">
    <property type="protein sequence ID" value="KAL2053481.1"/>
    <property type="molecule type" value="Genomic_DNA"/>
</dbReference>
<comment type="caution">
    <text evidence="1">The sequence shown here is derived from an EMBL/GenBank/DDBJ whole genome shotgun (WGS) entry which is preliminary data.</text>
</comment>
<evidence type="ECO:0000313" key="1">
    <source>
        <dbReference type="EMBL" id="KAL2053481.1"/>
    </source>
</evidence>